<dbReference type="GO" id="GO:0004359">
    <property type="term" value="F:glutaminase activity"/>
    <property type="evidence" value="ECO:0007669"/>
    <property type="project" value="UniProtKB-UniRule"/>
</dbReference>
<dbReference type="SUPFAM" id="SSF52317">
    <property type="entry name" value="Class I glutamine amidotransferase-like"/>
    <property type="match status" value="1"/>
</dbReference>
<evidence type="ECO:0000313" key="13">
    <source>
        <dbReference type="EMBL" id="CCF83013.1"/>
    </source>
</evidence>
<dbReference type="HAMAP" id="MF_01615">
    <property type="entry name" value="PdxT"/>
    <property type="match status" value="1"/>
</dbReference>
<feature type="active site" description="Charge relay system" evidence="10 11">
    <location>
        <position position="176"/>
    </location>
</feature>
<dbReference type="Proteomes" id="UP000004221">
    <property type="component" value="Unassembled WGS sequence"/>
</dbReference>
<evidence type="ECO:0000313" key="14">
    <source>
        <dbReference type="Proteomes" id="UP000004221"/>
    </source>
</evidence>
<dbReference type="GO" id="GO:0006543">
    <property type="term" value="P:L-glutamine catabolic process"/>
    <property type="evidence" value="ECO:0007669"/>
    <property type="project" value="UniProtKB-UniRule"/>
</dbReference>
<evidence type="ECO:0000256" key="9">
    <source>
        <dbReference type="ARBA" id="ARBA00064749"/>
    </source>
</evidence>
<protein>
    <recommendedName>
        <fullName evidence="10">Pyridoxal 5'-phosphate synthase subunit PdxT</fullName>
        <ecNumber evidence="10">4.3.3.6</ecNumber>
    </recommendedName>
    <alternativeName>
        <fullName evidence="10">Pdx2</fullName>
    </alternativeName>
    <alternativeName>
        <fullName evidence="10">Pyridoxal 5'-phosphate synthase glutaminase subunit</fullName>
        <ecNumber evidence="10">3.5.1.2</ecNumber>
    </alternativeName>
</protein>
<dbReference type="GO" id="GO:0008614">
    <property type="term" value="P:pyridoxine metabolic process"/>
    <property type="evidence" value="ECO:0007669"/>
    <property type="project" value="TreeGrafter"/>
</dbReference>
<comment type="catalytic activity">
    <reaction evidence="7 10">
        <text>L-glutamine + H2O = L-glutamate + NH4(+)</text>
        <dbReference type="Rhea" id="RHEA:15889"/>
        <dbReference type="ChEBI" id="CHEBI:15377"/>
        <dbReference type="ChEBI" id="CHEBI:28938"/>
        <dbReference type="ChEBI" id="CHEBI:29985"/>
        <dbReference type="ChEBI" id="CHEBI:58359"/>
        <dbReference type="EC" id="3.5.1.2"/>
    </reaction>
</comment>
<comment type="caution">
    <text evidence="13">The sequence shown here is derived from an EMBL/GenBank/DDBJ whole genome shotgun (WGS) entry which is preliminary data.</text>
</comment>
<evidence type="ECO:0000256" key="7">
    <source>
        <dbReference type="ARBA" id="ARBA00049534"/>
    </source>
</evidence>
<dbReference type="OrthoDB" id="9810320at2"/>
<accession>I4EEA1</accession>
<dbReference type="GO" id="GO:0016740">
    <property type="term" value="F:transferase activity"/>
    <property type="evidence" value="ECO:0007669"/>
    <property type="project" value="UniProtKB-KW"/>
</dbReference>
<proteinExistence type="inferred from homology"/>
<dbReference type="FunFam" id="3.40.50.880:FF:000010">
    <property type="entry name" value="uncharacterized protein LOC100176842 isoform X2"/>
    <property type="match status" value="1"/>
</dbReference>
<feature type="binding site" evidence="10 12">
    <location>
        <begin position="139"/>
        <end position="140"/>
    </location>
    <ligand>
        <name>L-glutamine</name>
        <dbReference type="ChEBI" id="CHEBI:58359"/>
    </ligand>
</feature>
<dbReference type="EC" id="4.3.3.6" evidence="10"/>
<dbReference type="PIRSF" id="PIRSF005639">
    <property type="entry name" value="Glut_amidoT_SNO"/>
    <property type="match status" value="1"/>
</dbReference>
<keyword evidence="2 10" id="KW-0378">Hydrolase</keyword>
<evidence type="ECO:0000256" key="10">
    <source>
        <dbReference type="HAMAP-Rule" id="MF_01615"/>
    </source>
</evidence>
<dbReference type="EC" id="3.5.1.2" evidence="10"/>
<dbReference type="EMBL" id="CAGS01000086">
    <property type="protein sequence ID" value="CCF83013.1"/>
    <property type="molecule type" value="Genomic_DNA"/>
</dbReference>
<dbReference type="AlphaFoldDB" id="I4EEA1"/>
<comment type="pathway">
    <text evidence="10">Cofactor biosynthesis; pyridoxal 5'-phosphate biosynthesis.</text>
</comment>
<keyword evidence="3 10" id="KW-0663">Pyridoxal phosphate</keyword>
<dbReference type="Gene3D" id="3.40.50.880">
    <property type="match status" value="1"/>
</dbReference>
<dbReference type="NCBIfam" id="TIGR03800">
    <property type="entry name" value="PLP_synth_Pdx2"/>
    <property type="match status" value="1"/>
</dbReference>
<dbReference type="PANTHER" id="PTHR31559">
    <property type="entry name" value="PYRIDOXAL 5'-PHOSPHATE SYNTHASE SUBUNIT SNO"/>
    <property type="match status" value="1"/>
</dbReference>
<dbReference type="UniPathway" id="UPA00245"/>
<feature type="binding site" evidence="10 12">
    <location>
        <position position="110"/>
    </location>
    <ligand>
        <name>L-glutamine</name>
        <dbReference type="ChEBI" id="CHEBI:58359"/>
    </ligand>
</feature>
<dbReference type="GO" id="GO:0036381">
    <property type="term" value="F:pyridoxal 5'-phosphate synthase (glutamine hydrolysing) activity"/>
    <property type="evidence" value="ECO:0007669"/>
    <property type="project" value="UniProtKB-UniRule"/>
</dbReference>
<keyword evidence="4 10" id="KW-0315">Glutamine amidotransferase</keyword>
<dbReference type="GO" id="GO:0042823">
    <property type="term" value="P:pyridoxal phosphate biosynthetic process"/>
    <property type="evidence" value="ECO:0007669"/>
    <property type="project" value="UniProtKB-UniRule"/>
</dbReference>
<feature type="active site" description="Nucleophile" evidence="10 11">
    <location>
        <position position="79"/>
    </location>
</feature>
<feature type="binding site" evidence="10 12">
    <location>
        <begin position="47"/>
        <end position="49"/>
    </location>
    <ligand>
        <name>L-glutamine</name>
        <dbReference type="ChEBI" id="CHEBI:58359"/>
    </ligand>
</feature>
<comment type="catalytic activity">
    <reaction evidence="6 10">
        <text>aldehydo-D-ribose 5-phosphate + D-glyceraldehyde 3-phosphate + L-glutamine = pyridoxal 5'-phosphate + L-glutamate + phosphate + 3 H2O + H(+)</text>
        <dbReference type="Rhea" id="RHEA:31507"/>
        <dbReference type="ChEBI" id="CHEBI:15377"/>
        <dbReference type="ChEBI" id="CHEBI:15378"/>
        <dbReference type="ChEBI" id="CHEBI:29985"/>
        <dbReference type="ChEBI" id="CHEBI:43474"/>
        <dbReference type="ChEBI" id="CHEBI:58273"/>
        <dbReference type="ChEBI" id="CHEBI:58359"/>
        <dbReference type="ChEBI" id="CHEBI:59776"/>
        <dbReference type="ChEBI" id="CHEBI:597326"/>
        <dbReference type="EC" id="4.3.3.6"/>
    </reaction>
</comment>
<dbReference type="InterPro" id="IPR029062">
    <property type="entry name" value="Class_I_gatase-like"/>
</dbReference>
<sequence>MPVIGVLALQGAFIEHIEKLKRLGIETREVRLPADLEGLDGLIIPGGESTTIGKLIDRFGLREPITRMAAEGTAIWGTCAGMILVAREVDQETRARSQPLLGLMDMTVRRNAFGSQLESFETALDIPEMGGPPFPAVFIRAPIISTIGPGVQVLARLPGGEIVAARQGNLIATAFHPELTTDDRLHAWFASLGAGTSHGSTLSARG</sequence>
<evidence type="ECO:0000256" key="12">
    <source>
        <dbReference type="PIRSR" id="PIRSR005639-2"/>
    </source>
</evidence>
<dbReference type="PANTHER" id="PTHR31559:SF0">
    <property type="entry name" value="PYRIDOXAL 5'-PHOSPHATE SYNTHASE SUBUNIT SNO1-RELATED"/>
    <property type="match status" value="1"/>
</dbReference>
<name>I4EEA1_9BACT</name>
<gene>
    <name evidence="10 13" type="primary">pdxT</name>
    <name evidence="13" type="ORF">NITHO_1760006</name>
</gene>
<reference evidence="13 14" key="1">
    <citation type="journal article" date="2012" name="ISME J.">
        <title>Nitrification expanded: discovery, physiology and genomics of a nitrite-oxidizing bacterium from the phylum Chloroflexi.</title>
        <authorList>
            <person name="Sorokin D.Y."/>
            <person name="Lucker S."/>
            <person name="Vejmelkova D."/>
            <person name="Kostrikina N.A."/>
            <person name="Kleerebezem R."/>
            <person name="Rijpstra W.I."/>
            <person name="Damste J.S."/>
            <person name="Le Paslier D."/>
            <person name="Muyzer G."/>
            <person name="Wagner M."/>
            <person name="van Loosdrecht M.C."/>
            <person name="Daims H."/>
        </authorList>
    </citation>
    <scope>NUCLEOTIDE SEQUENCE [LARGE SCALE GENOMIC DNA]</scope>
    <source>
        <strain evidence="14">none</strain>
    </source>
</reference>
<comment type="similarity">
    <text evidence="1 10">Belongs to the glutaminase PdxT/SNO family.</text>
</comment>
<dbReference type="InterPro" id="IPR002161">
    <property type="entry name" value="PdxT/SNO"/>
</dbReference>
<dbReference type="GO" id="GO:1903600">
    <property type="term" value="C:glutaminase complex"/>
    <property type="evidence" value="ECO:0007669"/>
    <property type="project" value="TreeGrafter"/>
</dbReference>
<keyword evidence="13" id="KW-0808">Transferase</keyword>
<comment type="function">
    <text evidence="8 10">Catalyzes the hydrolysis of glutamine to glutamate and ammonia as part of the biosynthesis of pyridoxal 5'-phosphate. The resulting ammonia molecule is channeled to the active site of PdxS.</text>
</comment>
<evidence type="ECO:0000256" key="1">
    <source>
        <dbReference type="ARBA" id="ARBA00008345"/>
    </source>
</evidence>
<organism evidence="13 14">
    <name type="scientific">Nitrolancea hollandica Lb</name>
    <dbReference type="NCBI Taxonomy" id="1129897"/>
    <lineage>
        <taxon>Bacteria</taxon>
        <taxon>Pseudomonadati</taxon>
        <taxon>Thermomicrobiota</taxon>
        <taxon>Thermomicrobia</taxon>
        <taxon>Sphaerobacterales</taxon>
        <taxon>Sphaerobacterineae</taxon>
        <taxon>Sphaerobacteraceae</taxon>
        <taxon>Nitrolancea</taxon>
    </lineage>
</organism>
<dbReference type="PROSITE" id="PS51274">
    <property type="entry name" value="GATASE_COBBQ"/>
    <property type="match status" value="1"/>
</dbReference>
<evidence type="ECO:0000256" key="8">
    <source>
        <dbReference type="ARBA" id="ARBA00054599"/>
    </source>
</evidence>
<evidence type="ECO:0000256" key="4">
    <source>
        <dbReference type="ARBA" id="ARBA00022962"/>
    </source>
</evidence>
<dbReference type="PROSITE" id="PS01236">
    <property type="entry name" value="PDXT_SNO_1"/>
    <property type="match status" value="1"/>
</dbReference>
<keyword evidence="14" id="KW-1185">Reference proteome</keyword>
<comment type="subunit">
    <text evidence="9 10">In the presence of PdxS, forms a dodecamer of heterodimers. Only shows activity in the heterodimer.</text>
</comment>
<dbReference type="GO" id="GO:0005829">
    <property type="term" value="C:cytosol"/>
    <property type="evidence" value="ECO:0007669"/>
    <property type="project" value="TreeGrafter"/>
</dbReference>
<evidence type="ECO:0000256" key="2">
    <source>
        <dbReference type="ARBA" id="ARBA00022801"/>
    </source>
</evidence>
<evidence type="ECO:0000256" key="6">
    <source>
        <dbReference type="ARBA" id="ARBA00047992"/>
    </source>
</evidence>
<evidence type="ECO:0000256" key="5">
    <source>
        <dbReference type="ARBA" id="ARBA00023239"/>
    </source>
</evidence>
<feature type="active site" description="Charge relay system" evidence="10 11">
    <location>
        <position position="178"/>
    </location>
</feature>
<keyword evidence="5 10" id="KW-0456">Lyase</keyword>
<dbReference type="PROSITE" id="PS51273">
    <property type="entry name" value="GATASE_TYPE_1"/>
    <property type="match status" value="1"/>
</dbReference>
<dbReference type="Pfam" id="PF01174">
    <property type="entry name" value="SNO"/>
    <property type="match status" value="1"/>
</dbReference>
<evidence type="ECO:0000256" key="3">
    <source>
        <dbReference type="ARBA" id="ARBA00022898"/>
    </source>
</evidence>
<dbReference type="CDD" id="cd01749">
    <property type="entry name" value="GATase1_PB"/>
    <property type="match status" value="1"/>
</dbReference>
<dbReference type="PROSITE" id="PS51130">
    <property type="entry name" value="PDXT_SNO_2"/>
    <property type="match status" value="1"/>
</dbReference>
<evidence type="ECO:0000256" key="11">
    <source>
        <dbReference type="PIRSR" id="PIRSR005639-1"/>
    </source>
</evidence>
<dbReference type="InterPro" id="IPR021196">
    <property type="entry name" value="PdxT/SNO_CS"/>
</dbReference>
<dbReference type="RefSeq" id="WP_008475684.1">
    <property type="nucleotide sequence ID" value="NZ_CAGS01000086.1"/>
</dbReference>